<accession>A0AAD7ZUA5</accession>
<reference evidence="1" key="1">
    <citation type="journal article" date="2023" name="IScience">
        <title>Live-bearing cockroach genome reveals convergent evolutionary mechanisms linked to viviparity in insects and beyond.</title>
        <authorList>
            <person name="Fouks B."/>
            <person name="Harrison M.C."/>
            <person name="Mikhailova A.A."/>
            <person name="Marchal E."/>
            <person name="English S."/>
            <person name="Carruthers M."/>
            <person name="Jennings E.C."/>
            <person name="Chiamaka E.L."/>
            <person name="Frigard R.A."/>
            <person name="Pippel M."/>
            <person name="Attardo G.M."/>
            <person name="Benoit J.B."/>
            <person name="Bornberg-Bauer E."/>
            <person name="Tobe S.S."/>
        </authorList>
    </citation>
    <scope>NUCLEOTIDE SEQUENCE</scope>
    <source>
        <strain evidence="1">Stay&amp;Tobe</strain>
    </source>
</reference>
<dbReference type="AlphaFoldDB" id="A0AAD7ZUA5"/>
<gene>
    <name evidence="1" type="ORF">L9F63_019465</name>
</gene>
<name>A0AAD7ZUA5_DIPPU</name>
<proteinExistence type="predicted"/>
<sequence length="184" mass="20935">MTVVNFHQILKISLILYFVIPLWALPITTTEAAIHFDFVPNTADAKFSLKKKTKEALGESLQVLDQVILDDTGSGSVVFGKQSWRGRIGVPEMLPTTEDLSPGQLNSDKVEFEEIGSVNKEIEHLGSIPEADILQVRQRLQKLDFYFEFLRVMSEDCRQRMLCEVMREPGRFYPLSSVLEDATR</sequence>
<reference evidence="1" key="2">
    <citation type="submission" date="2023-05" db="EMBL/GenBank/DDBJ databases">
        <authorList>
            <person name="Fouks B."/>
        </authorList>
    </citation>
    <scope>NUCLEOTIDE SEQUENCE</scope>
    <source>
        <strain evidence="1">Stay&amp;Tobe</strain>
        <tissue evidence="1">Testes</tissue>
    </source>
</reference>
<protein>
    <submittedName>
        <fullName evidence="1">Uncharacterized protein</fullName>
    </submittedName>
</protein>
<evidence type="ECO:0000313" key="2">
    <source>
        <dbReference type="Proteomes" id="UP001233999"/>
    </source>
</evidence>
<organism evidence="1 2">
    <name type="scientific">Diploptera punctata</name>
    <name type="common">Pacific beetle cockroach</name>
    <dbReference type="NCBI Taxonomy" id="6984"/>
    <lineage>
        <taxon>Eukaryota</taxon>
        <taxon>Metazoa</taxon>
        <taxon>Ecdysozoa</taxon>
        <taxon>Arthropoda</taxon>
        <taxon>Hexapoda</taxon>
        <taxon>Insecta</taxon>
        <taxon>Pterygota</taxon>
        <taxon>Neoptera</taxon>
        <taxon>Polyneoptera</taxon>
        <taxon>Dictyoptera</taxon>
        <taxon>Blattodea</taxon>
        <taxon>Blaberoidea</taxon>
        <taxon>Blaberidae</taxon>
        <taxon>Diplopterinae</taxon>
        <taxon>Diploptera</taxon>
    </lineage>
</organism>
<keyword evidence="2" id="KW-1185">Reference proteome</keyword>
<evidence type="ECO:0000313" key="1">
    <source>
        <dbReference type="EMBL" id="KAJ9586974.1"/>
    </source>
</evidence>
<dbReference type="Proteomes" id="UP001233999">
    <property type="component" value="Unassembled WGS sequence"/>
</dbReference>
<comment type="caution">
    <text evidence="1">The sequence shown here is derived from an EMBL/GenBank/DDBJ whole genome shotgun (WGS) entry which is preliminary data.</text>
</comment>
<dbReference type="EMBL" id="JASPKZ010006821">
    <property type="protein sequence ID" value="KAJ9586974.1"/>
    <property type="molecule type" value="Genomic_DNA"/>
</dbReference>